<dbReference type="FunFam" id="3.40.50.720:FF:000080">
    <property type="entry name" value="Thiazole biosynthesis adenylyltransferase ThiF"/>
    <property type="match status" value="1"/>
</dbReference>
<dbReference type="GO" id="GO:0005829">
    <property type="term" value="C:cytosol"/>
    <property type="evidence" value="ECO:0007669"/>
    <property type="project" value="TreeGrafter"/>
</dbReference>
<sequence length="352" mass="39903">MEKNRYLRQITLPQIGQKGQEKLTNASVLVVGAGGLGNAVLPYLASSGIGKIGIIDGDVVTNSNLHRQILFSEKDLNQSKSKTAAEKLQMQFPDILIKNYDDYLNVDNALQIFTEFDLIVDATDNINIRYLINDACILTKKPFVHASVYRFQFQIATFNVENSGNYRCLYPNPPQEVQSCAEAGVMPVTVAMAGIYQANEVFKYFLNIGKLLTDKMLLVNSLNNEQHLFNYKKKEAHYITEDFFVNEYSQKINKISFKEAKELNGTFLDVRNPEEKPKISLENYLQIPILNLEENLDKIPTENPLFIFCQSGKRSEVAAKILIEKNFNNIYCLMENAPEINDKENKTGLFAG</sequence>
<dbReference type="Gene3D" id="3.40.250.10">
    <property type="entry name" value="Rhodanese-like domain"/>
    <property type="match status" value="1"/>
</dbReference>
<evidence type="ECO:0000313" key="4">
    <source>
        <dbReference type="Proteomes" id="UP000198931"/>
    </source>
</evidence>
<dbReference type="InterPro" id="IPR045886">
    <property type="entry name" value="ThiF/MoeB/HesA"/>
</dbReference>
<dbReference type="EMBL" id="FOQT01000001">
    <property type="protein sequence ID" value="SFH81586.1"/>
    <property type="molecule type" value="Genomic_DNA"/>
</dbReference>
<dbReference type="GO" id="GO:0008641">
    <property type="term" value="F:ubiquitin-like modifier activating enzyme activity"/>
    <property type="evidence" value="ECO:0007669"/>
    <property type="project" value="InterPro"/>
</dbReference>
<dbReference type="GO" id="GO:0016779">
    <property type="term" value="F:nucleotidyltransferase activity"/>
    <property type="evidence" value="ECO:0007669"/>
    <property type="project" value="UniProtKB-KW"/>
</dbReference>
<proteinExistence type="inferred from homology"/>
<dbReference type="GO" id="GO:0008146">
    <property type="term" value="F:sulfotransferase activity"/>
    <property type="evidence" value="ECO:0007669"/>
    <property type="project" value="TreeGrafter"/>
</dbReference>
<evidence type="ECO:0000259" key="2">
    <source>
        <dbReference type="PROSITE" id="PS50206"/>
    </source>
</evidence>
<keyword evidence="4" id="KW-1185">Reference proteome</keyword>
<dbReference type="PROSITE" id="PS50206">
    <property type="entry name" value="RHODANESE_3"/>
    <property type="match status" value="1"/>
</dbReference>
<comment type="similarity">
    <text evidence="1">Belongs to the HesA/MoeB/ThiF family.</text>
</comment>
<dbReference type="Pfam" id="PF00899">
    <property type="entry name" value="ThiF"/>
    <property type="match status" value="1"/>
</dbReference>
<name>A0A1I3D4J6_9FLAO</name>
<dbReference type="Gene3D" id="3.40.50.720">
    <property type="entry name" value="NAD(P)-binding Rossmann-like Domain"/>
    <property type="match status" value="1"/>
</dbReference>
<dbReference type="CDD" id="cd00158">
    <property type="entry name" value="RHOD"/>
    <property type="match status" value="1"/>
</dbReference>
<dbReference type="PANTHER" id="PTHR10953">
    <property type="entry name" value="UBIQUITIN-ACTIVATING ENZYME E1"/>
    <property type="match status" value="1"/>
</dbReference>
<dbReference type="InterPro" id="IPR035985">
    <property type="entry name" value="Ubiquitin-activating_enz"/>
</dbReference>
<evidence type="ECO:0000313" key="3">
    <source>
        <dbReference type="EMBL" id="SFH81586.1"/>
    </source>
</evidence>
<gene>
    <name evidence="3" type="ORF">SAMN05443292_0253</name>
</gene>
<organism evidence="3 4">
    <name type="scientific">Halpernia frigidisoli</name>
    <dbReference type="NCBI Taxonomy" id="1125876"/>
    <lineage>
        <taxon>Bacteria</taxon>
        <taxon>Pseudomonadati</taxon>
        <taxon>Bacteroidota</taxon>
        <taxon>Flavobacteriia</taxon>
        <taxon>Flavobacteriales</taxon>
        <taxon>Weeksellaceae</taxon>
        <taxon>Chryseobacterium group</taxon>
        <taxon>Halpernia</taxon>
    </lineage>
</organism>
<accession>A0A1I3D4J6</accession>
<dbReference type="AlphaFoldDB" id="A0A1I3D4J6"/>
<feature type="domain" description="Rhodanese" evidence="2">
    <location>
        <begin position="264"/>
        <end position="341"/>
    </location>
</feature>
<dbReference type="STRING" id="1125876.SAMN05443292_0253"/>
<reference evidence="3 4" key="1">
    <citation type="submission" date="2016-10" db="EMBL/GenBank/DDBJ databases">
        <authorList>
            <person name="de Groot N.N."/>
        </authorList>
    </citation>
    <scope>NUCLEOTIDE SEQUENCE [LARGE SCALE GENOMIC DNA]</scope>
    <source>
        <strain evidence="3 4">DSM 26000</strain>
    </source>
</reference>
<dbReference type="OrthoDB" id="9804286at2"/>
<dbReference type="InterPro" id="IPR001763">
    <property type="entry name" value="Rhodanese-like_dom"/>
</dbReference>
<dbReference type="InterPro" id="IPR000594">
    <property type="entry name" value="ThiF_NAD_FAD-bd"/>
</dbReference>
<dbReference type="Proteomes" id="UP000198931">
    <property type="component" value="Unassembled WGS sequence"/>
</dbReference>
<keyword evidence="3" id="KW-0808">Transferase</keyword>
<dbReference type="GO" id="GO:0004792">
    <property type="term" value="F:thiosulfate-cyanide sulfurtransferase activity"/>
    <property type="evidence" value="ECO:0007669"/>
    <property type="project" value="TreeGrafter"/>
</dbReference>
<dbReference type="SUPFAM" id="SSF69572">
    <property type="entry name" value="Activating enzymes of the ubiquitin-like proteins"/>
    <property type="match status" value="1"/>
</dbReference>
<keyword evidence="3" id="KW-0548">Nucleotidyltransferase</keyword>
<dbReference type="CDD" id="cd00757">
    <property type="entry name" value="ThiF_MoeB_HesA_family"/>
    <property type="match status" value="1"/>
</dbReference>
<protein>
    <submittedName>
        <fullName evidence="3">Adenylyltransferase and sulfurtransferase</fullName>
    </submittedName>
</protein>
<dbReference type="PANTHER" id="PTHR10953:SF102">
    <property type="entry name" value="ADENYLYLTRANSFERASE AND SULFURTRANSFERASE MOCS3"/>
    <property type="match status" value="1"/>
</dbReference>
<dbReference type="InterPro" id="IPR036873">
    <property type="entry name" value="Rhodanese-like_dom_sf"/>
</dbReference>
<evidence type="ECO:0000256" key="1">
    <source>
        <dbReference type="ARBA" id="ARBA00009919"/>
    </source>
</evidence>
<dbReference type="RefSeq" id="WP_090078360.1">
    <property type="nucleotide sequence ID" value="NZ_FOQT01000001.1"/>
</dbReference>